<keyword evidence="10" id="KW-0862">Zinc</keyword>
<dbReference type="Pfam" id="PF08797">
    <property type="entry name" value="HIRAN"/>
    <property type="match status" value="1"/>
</dbReference>
<feature type="domain" description="Helicase C-terminal" evidence="18">
    <location>
        <begin position="1005"/>
        <end position="1164"/>
    </location>
</feature>
<gene>
    <name evidence="19" type="ORF">LODBEIA_P45230</name>
</gene>
<feature type="region of interest" description="Disordered" evidence="15">
    <location>
        <begin position="115"/>
        <end position="154"/>
    </location>
</feature>
<evidence type="ECO:0000256" key="12">
    <source>
        <dbReference type="ARBA" id="ARBA00023204"/>
    </source>
</evidence>
<evidence type="ECO:0000256" key="13">
    <source>
        <dbReference type="ARBA" id="ARBA00023242"/>
    </source>
</evidence>
<evidence type="ECO:0000313" key="19">
    <source>
        <dbReference type="EMBL" id="CAK9440423.1"/>
    </source>
</evidence>
<dbReference type="InterPro" id="IPR050628">
    <property type="entry name" value="SNF2_RAD54_helicase_TF"/>
</dbReference>
<evidence type="ECO:0000256" key="1">
    <source>
        <dbReference type="ARBA" id="ARBA00004123"/>
    </source>
</evidence>
<keyword evidence="9" id="KW-0347">Helicase</keyword>
<protein>
    <recommendedName>
        <fullName evidence="3">DNA repair protein RAD5</fullName>
    </recommendedName>
</protein>
<proteinExistence type="inferred from homology"/>
<sequence length="1177" mass="134563">MAITKSRFFLPKTKKEEDLKLQPSSPPSSKEDSLFVNSDEEEQQREENTDAHQEEAILSQPRETTISLNKFAKDLKAVVGDILPVILEYLYNKYSTEKQSVKAAISELFTNPPDIDELQHMKKDSTTTTRLSQSPSPLSTAAQSPALGNDAPAKRKMDALEELEKSNKRMQMASSFKKGEIEQQSWMKSLGTIEVQAWATRPTIKPLKFSDLLTVKRLIPRNSSMQKSSIIRLCLNEREIGRLPEDLTRIFSPLIDLNIAHFNVTVMENMKRRLSTGDSFLVSIEVLLKNSAFVKNINALEQTPVKKGTGFSFATESEGEAAMRLRQFAVANLFDRLKLRPLKLDSEGKTEDDQAASQVAETEAGAAADAKAEADAEADADADSEVEEPVDKVNLDQLRQFYQANNQSKLLESLPETTEPPEENFKLQLRDYQKHGLSWMLAREKELDVLDTLSGDDDKLSAESRKNIDETGMVNPLWRKYKWPGAAVVSSQKIELTQLSPSSTQNQADNGCKFFYANLYNGELSLEKPVIRTSVKGGILADEMGLGKTIATLALVNSVPYDTSEANCKANCRYASKTTLIIVPMSLLSQWKEEFEKANNNTANHVCHLYYGDETSLDLSRKLCNLDASLNNNNNNNKKIPIVVITTYGTVLNEFTRLSKQRNFQGELPKIGLYSVKFFRIILDEGHNIRNRSTKTAKSVYELQSSRKWVLTGTPIVNRLDDLYSLVKFLELDPWNNFSYWKTFVTMPFEQKKISQTLDVIKSILEPIFLRRTKNQKKNGKPLVQLPEKQVVIEEIKFNEQEAKLYQWFKMKAYESFAEGVKSGQLLRQYTQILTHILRLRQVCCHVDLIGGAHEMDDEVIDLESDEQMKKFLLELKEQQAKFLNDTEVKETIYKLYEHVKEENECSICTTSPIPRNELALTPCGHTFCISCILEHLDFQSELRKQKLCPNCREPISKYKLFKLRQQKTTSNEIRFHTQQRDHKQDYPFQIYLYDPNRSSSKIQALTRHLKQLQQQAANSKVIVFSQFASYLDIIEAELKLTSDNHFNVYKFDGRLNMNERSKLLNAFNEPVTNGKISVLLLSLKAGGVGLNLTTASRAFMMDPWWSPSIEDQAIDRIHRIGQNETVKVVRFIMENSIETKMLKIQERKKQIGEAVGVEEEERRKRRIEEIQILFEE</sequence>
<dbReference type="Pfam" id="PF00097">
    <property type="entry name" value="zf-C3HC4"/>
    <property type="match status" value="1"/>
</dbReference>
<dbReference type="InterPro" id="IPR001650">
    <property type="entry name" value="Helicase_C-like"/>
</dbReference>
<evidence type="ECO:0000256" key="4">
    <source>
        <dbReference type="ARBA" id="ARBA00022723"/>
    </source>
</evidence>
<dbReference type="SUPFAM" id="SSF57850">
    <property type="entry name" value="RING/U-box"/>
    <property type="match status" value="1"/>
</dbReference>
<dbReference type="PROSITE" id="PS51194">
    <property type="entry name" value="HELICASE_CTER"/>
    <property type="match status" value="1"/>
</dbReference>
<evidence type="ECO:0000256" key="7">
    <source>
        <dbReference type="ARBA" id="ARBA00022771"/>
    </source>
</evidence>
<evidence type="ECO:0000256" key="6">
    <source>
        <dbReference type="ARBA" id="ARBA00022763"/>
    </source>
</evidence>
<dbReference type="InterPro" id="IPR000330">
    <property type="entry name" value="SNF2_N"/>
</dbReference>
<keyword evidence="6" id="KW-0227">DNA damage</keyword>
<dbReference type="RefSeq" id="XP_066831461.1">
    <property type="nucleotide sequence ID" value="XM_066974754.1"/>
</dbReference>
<dbReference type="PROSITE" id="PS51192">
    <property type="entry name" value="HELICASE_ATP_BIND_1"/>
    <property type="match status" value="1"/>
</dbReference>
<dbReference type="SMART" id="SM00910">
    <property type="entry name" value="HIRAN"/>
    <property type="match status" value="1"/>
</dbReference>
<evidence type="ECO:0000256" key="14">
    <source>
        <dbReference type="PROSITE-ProRule" id="PRU00175"/>
    </source>
</evidence>
<keyword evidence="20" id="KW-1185">Reference proteome</keyword>
<feature type="compositionally biased region" description="Polar residues" evidence="15">
    <location>
        <begin position="126"/>
        <end position="143"/>
    </location>
</feature>
<evidence type="ECO:0000256" key="2">
    <source>
        <dbReference type="ARBA" id="ARBA00007025"/>
    </source>
</evidence>
<dbReference type="InterPro" id="IPR017907">
    <property type="entry name" value="Znf_RING_CS"/>
</dbReference>
<feature type="domain" description="RING-type" evidence="16">
    <location>
        <begin position="906"/>
        <end position="953"/>
    </location>
</feature>
<dbReference type="InterPro" id="IPR018957">
    <property type="entry name" value="Znf_C3HC4_RING-type"/>
</dbReference>
<name>A0ABP0ZQ88_9ASCO</name>
<dbReference type="GeneID" id="92209719"/>
<dbReference type="InterPro" id="IPR038718">
    <property type="entry name" value="SNF2-like_sf"/>
</dbReference>
<dbReference type="InterPro" id="IPR013083">
    <property type="entry name" value="Znf_RING/FYVE/PHD"/>
</dbReference>
<feature type="region of interest" description="Disordered" evidence="15">
    <location>
        <begin position="345"/>
        <end position="389"/>
    </location>
</feature>
<dbReference type="SMART" id="SM00490">
    <property type="entry name" value="HELICc"/>
    <property type="match status" value="1"/>
</dbReference>
<dbReference type="Proteomes" id="UP001497383">
    <property type="component" value="Chromosome 5"/>
</dbReference>
<feature type="domain" description="Helicase ATP-binding" evidence="17">
    <location>
        <begin position="529"/>
        <end position="733"/>
    </location>
</feature>
<accession>A0ABP0ZQ88</accession>
<keyword evidence="12" id="KW-0234">DNA repair</keyword>
<dbReference type="Pfam" id="PF00176">
    <property type="entry name" value="SNF2-rel_dom"/>
    <property type="match status" value="1"/>
</dbReference>
<dbReference type="Pfam" id="PF00271">
    <property type="entry name" value="Helicase_C"/>
    <property type="match status" value="1"/>
</dbReference>
<dbReference type="Gene3D" id="3.40.50.10810">
    <property type="entry name" value="Tandem AAA-ATPase domain"/>
    <property type="match status" value="1"/>
</dbReference>
<comment type="similarity">
    <text evidence="2">Belongs to the SNF2/RAD54 helicase family.</text>
</comment>
<keyword evidence="7 14" id="KW-0863">Zinc-finger</keyword>
<dbReference type="Gene3D" id="3.30.40.10">
    <property type="entry name" value="Zinc/RING finger domain, C3HC4 (zinc finger)"/>
    <property type="match status" value="1"/>
</dbReference>
<dbReference type="PROSITE" id="PS50089">
    <property type="entry name" value="ZF_RING_2"/>
    <property type="match status" value="1"/>
</dbReference>
<dbReference type="PROSITE" id="PS00518">
    <property type="entry name" value="ZF_RING_1"/>
    <property type="match status" value="1"/>
</dbReference>
<dbReference type="CDD" id="cd18008">
    <property type="entry name" value="DEXDc_SHPRH-like"/>
    <property type="match status" value="1"/>
</dbReference>
<comment type="subcellular location">
    <subcellularLocation>
        <location evidence="1">Nucleus</location>
    </subcellularLocation>
</comment>
<dbReference type="InterPro" id="IPR049730">
    <property type="entry name" value="SNF2/RAD54-like_C"/>
</dbReference>
<dbReference type="InterPro" id="IPR014905">
    <property type="entry name" value="HIRAN"/>
</dbReference>
<evidence type="ECO:0000256" key="9">
    <source>
        <dbReference type="ARBA" id="ARBA00022806"/>
    </source>
</evidence>
<dbReference type="EMBL" id="OZ022409">
    <property type="protein sequence ID" value="CAK9440423.1"/>
    <property type="molecule type" value="Genomic_DNA"/>
</dbReference>
<dbReference type="InterPro" id="IPR001841">
    <property type="entry name" value="Znf_RING"/>
</dbReference>
<evidence type="ECO:0000256" key="11">
    <source>
        <dbReference type="ARBA" id="ARBA00022840"/>
    </source>
</evidence>
<evidence type="ECO:0000259" key="18">
    <source>
        <dbReference type="PROSITE" id="PS51194"/>
    </source>
</evidence>
<dbReference type="CDD" id="cd18793">
    <property type="entry name" value="SF2_C_SNF"/>
    <property type="match status" value="1"/>
</dbReference>
<feature type="compositionally biased region" description="Low complexity" evidence="15">
    <location>
        <begin position="355"/>
        <end position="369"/>
    </location>
</feature>
<feature type="compositionally biased region" description="Basic and acidic residues" evidence="15">
    <location>
        <begin position="45"/>
        <end position="54"/>
    </location>
</feature>
<evidence type="ECO:0000256" key="5">
    <source>
        <dbReference type="ARBA" id="ARBA00022741"/>
    </source>
</evidence>
<dbReference type="SUPFAM" id="SSF52540">
    <property type="entry name" value="P-loop containing nucleoside triphosphate hydrolases"/>
    <property type="match status" value="2"/>
</dbReference>
<keyword evidence="5" id="KW-0547">Nucleotide-binding</keyword>
<evidence type="ECO:0000256" key="10">
    <source>
        <dbReference type="ARBA" id="ARBA00022833"/>
    </source>
</evidence>
<dbReference type="SMART" id="SM00184">
    <property type="entry name" value="RING"/>
    <property type="match status" value="1"/>
</dbReference>
<feature type="region of interest" description="Disordered" evidence="15">
    <location>
        <begin position="1"/>
        <end position="54"/>
    </location>
</feature>
<evidence type="ECO:0000256" key="15">
    <source>
        <dbReference type="SAM" id="MobiDB-lite"/>
    </source>
</evidence>
<dbReference type="Gene3D" id="3.40.50.300">
    <property type="entry name" value="P-loop containing nucleotide triphosphate hydrolases"/>
    <property type="match status" value="2"/>
</dbReference>
<evidence type="ECO:0000259" key="17">
    <source>
        <dbReference type="PROSITE" id="PS51192"/>
    </source>
</evidence>
<dbReference type="PANTHER" id="PTHR45626">
    <property type="entry name" value="TRANSCRIPTION TERMINATION FACTOR 2-RELATED"/>
    <property type="match status" value="1"/>
</dbReference>
<evidence type="ECO:0000313" key="20">
    <source>
        <dbReference type="Proteomes" id="UP001497383"/>
    </source>
</evidence>
<evidence type="ECO:0000259" key="16">
    <source>
        <dbReference type="PROSITE" id="PS50089"/>
    </source>
</evidence>
<reference evidence="19 20" key="1">
    <citation type="submission" date="2024-03" db="EMBL/GenBank/DDBJ databases">
        <authorList>
            <person name="Brejova B."/>
        </authorList>
    </citation>
    <scope>NUCLEOTIDE SEQUENCE [LARGE SCALE GENOMIC DNA]</scope>
    <source>
        <strain evidence="19 20">CBS 14171</strain>
    </source>
</reference>
<keyword evidence="11" id="KW-0067">ATP-binding</keyword>
<keyword evidence="4" id="KW-0479">Metal-binding</keyword>
<feature type="compositionally biased region" description="Acidic residues" evidence="15">
    <location>
        <begin position="375"/>
        <end position="388"/>
    </location>
</feature>
<dbReference type="InterPro" id="IPR027417">
    <property type="entry name" value="P-loop_NTPase"/>
</dbReference>
<dbReference type="PANTHER" id="PTHR45626:SF22">
    <property type="entry name" value="DNA REPAIR PROTEIN RAD5"/>
    <property type="match status" value="1"/>
</dbReference>
<evidence type="ECO:0000256" key="8">
    <source>
        <dbReference type="ARBA" id="ARBA00022801"/>
    </source>
</evidence>
<keyword evidence="13" id="KW-0539">Nucleus</keyword>
<organism evidence="19 20">
    <name type="scientific">Lodderomyces beijingensis</name>
    <dbReference type="NCBI Taxonomy" id="1775926"/>
    <lineage>
        <taxon>Eukaryota</taxon>
        <taxon>Fungi</taxon>
        <taxon>Dikarya</taxon>
        <taxon>Ascomycota</taxon>
        <taxon>Saccharomycotina</taxon>
        <taxon>Pichiomycetes</taxon>
        <taxon>Debaryomycetaceae</taxon>
        <taxon>Candida/Lodderomyces clade</taxon>
        <taxon>Lodderomyces</taxon>
    </lineage>
</organism>
<evidence type="ECO:0000256" key="3">
    <source>
        <dbReference type="ARBA" id="ARBA00013412"/>
    </source>
</evidence>
<dbReference type="SMART" id="SM00487">
    <property type="entry name" value="DEXDc"/>
    <property type="match status" value="1"/>
</dbReference>
<keyword evidence="8" id="KW-0378">Hydrolase</keyword>
<dbReference type="InterPro" id="IPR014001">
    <property type="entry name" value="Helicase_ATP-bd"/>
</dbReference>